<evidence type="ECO:0000259" key="2">
    <source>
        <dbReference type="Pfam" id="PF11860"/>
    </source>
</evidence>
<dbReference type="InterPro" id="IPR036365">
    <property type="entry name" value="PGBD-like_sf"/>
</dbReference>
<feature type="domain" description="Peptidoglycan binding-like" evidence="1">
    <location>
        <begin position="9"/>
        <end position="64"/>
    </location>
</feature>
<dbReference type="Gene3D" id="1.10.101.10">
    <property type="entry name" value="PGBD-like superfamily/PGBD"/>
    <property type="match status" value="1"/>
</dbReference>
<gene>
    <name evidence="3" type="ORF">3M_132</name>
</gene>
<reference evidence="3 4" key="1">
    <citation type="submission" date="2018-09" db="EMBL/GenBank/DDBJ databases">
        <authorList>
            <person name="Day A."/>
            <person name="Monson R.E."/>
            <person name="Salmond G.P.C."/>
        </authorList>
    </citation>
    <scope>NUCLEOTIDE SEQUENCE [LARGE SCALE GENOMIC DNA]</scope>
</reference>
<evidence type="ECO:0000259" key="1">
    <source>
        <dbReference type="Pfam" id="PF01471"/>
    </source>
</evidence>
<dbReference type="InterPro" id="IPR024408">
    <property type="entry name" value="Muramidase"/>
</dbReference>
<keyword evidence="4" id="KW-1185">Reference proteome</keyword>
<dbReference type="SUPFAM" id="SSF47090">
    <property type="entry name" value="PGBD-like"/>
    <property type="match status" value="1"/>
</dbReference>
<feature type="domain" description="N-acetylmuramidase" evidence="2">
    <location>
        <begin position="90"/>
        <end position="263"/>
    </location>
</feature>
<dbReference type="Proteomes" id="UP000269553">
    <property type="component" value="Segment"/>
</dbReference>
<dbReference type="InterPro" id="IPR036366">
    <property type="entry name" value="PGBDSf"/>
</dbReference>
<dbReference type="Pfam" id="PF01471">
    <property type="entry name" value="PG_binding_1"/>
    <property type="match status" value="1"/>
</dbReference>
<dbReference type="EMBL" id="MH929319">
    <property type="protein sequence ID" value="AYP28388.1"/>
    <property type="molecule type" value="Genomic_DNA"/>
</dbReference>
<accession>A0A3G2YSA4</accession>
<dbReference type="Pfam" id="PF11860">
    <property type="entry name" value="Muramidase"/>
    <property type="match status" value="1"/>
</dbReference>
<protein>
    <submittedName>
        <fullName evidence="3">Putative peptidoglycan binding protein</fullName>
    </submittedName>
</protein>
<sequence length="264" mass="28667">MALLRKGDRGPAVVDLQKQLNAIGYNLATDGIFGNGTDQAVRKVQSGAGLVVDGVVGPKTVYAIQNAGDRHVDHLTEDDLVQAARDLGCELAAIKAVNQVEARGSGYTKTGDLKMLFERHIMFRQLTNKYGLDRANQLAAQYPDVVNKSPGGYTTNERARLEKAVSIDAECAYSSASYGLFQIMGFNGVKVCGYPTAKAFYMDMLNGGEGAHLRAFVQFIKADSNLLTALRTKNWASFARWYNGPNYAVDGYDKKLAAAYASFV</sequence>
<evidence type="ECO:0000313" key="3">
    <source>
        <dbReference type="EMBL" id="AYP28388.1"/>
    </source>
</evidence>
<evidence type="ECO:0000313" key="4">
    <source>
        <dbReference type="Proteomes" id="UP000269553"/>
    </source>
</evidence>
<organism evidence="3 4">
    <name type="scientific">Serratia phage vB_SmaA_3M</name>
    <dbReference type="NCBI Taxonomy" id="2419930"/>
    <lineage>
        <taxon>Viruses</taxon>
        <taxon>Duplodnaviria</taxon>
        <taxon>Heunggongvirae</taxon>
        <taxon>Uroviricota</taxon>
        <taxon>Caudoviricetes</taxon>
        <taxon>Pantevenvirales</taxon>
        <taxon>Ackermannviridae</taxon>
        <taxon>Miltonvirus</taxon>
        <taxon>Miltonvirus 3M</taxon>
    </lineage>
</organism>
<name>A0A3G2YSA4_9CAUD</name>
<proteinExistence type="predicted"/>
<dbReference type="InterPro" id="IPR002477">
    <property type="entry name" value="Peptidoglycan-bd-like"/>
</dbReference>